<dbReference type="NCBIfam" id="TIGR00361">
    <property type="entry name" value="ComEC_Rec2"/>
    <property type="match status" value="1"/>
</dbReference>
<comment type="subcellular location">
    <subcellularLocation>
        <location evidence="1">Cell membrane</location>
        <topology evidence="1">Multi-pass membrane protein</topology>
    </subcellularLocation>
</comment>
<dbReference type="Pfam" id="PF03772">
    <property type="entry name" value="Competence"/>
    <property type="match status" value="1"/>
</dbReference>
<keyword evidence="5 6" id="KW-0472">Membrane</keyword>
<evidence type="ECO:0000256" key="5">
    <source>
        <dbReference type="ARBA" id="ARBA00023136"/>
    </source>
</evidence>
<dbReference type="InterPro" id="IPR052159">
    <property type="entry name" value="Competence_DNA_uptake"/>
</dbReference>
<dbReference type="SUPFAM" id="SSF56281">
    <property type="entry name" value="Metallo-hydrolase/oxidoreductase"/>
    <property type="match status" value="1"/>
</dbReference>
<dbReference type="InterPro" id="IPR035681">
    <property type="entry name" value="ComA-like_MBL"/>
</dbReference>
<evidence type="ECO:0000313" key="8">
    <source>
        <dbReference type="EMBL" id="MBD3584606.1"/>
    </source>
</evidence>
<feature type="transmembrane region" description="Helical" evidence="6">
    <location>
        <begin position="452"/>
        <end position="471"/>
    </location>
</feature>
<feature type="transmembrane region" description="Helical" evidence="6">
    <location>
        <begin position="68"/>
        <end position="92"/>
    </location>
</feature>
<feature type="transmembrane region" description="Helical" evidence="6">
    <location>
        <begin position="260"/>
        <end position="281"/>
    </location>
</feature>
<evidence type="ECO:0000256" key="6">
    <source>
        <dbReference type="SAM" id="Phobius"/>
    </source>
</evidence>
<feature type="transmembrane region" description="Helical" evidence="6">
    <location>
        <begin position="426"/>
        <end position="446"/>
    </location>
</feature>
<keyword evidence="9" id="KW-1185">Reference proteome</keyword>
<evidence type="ECO:0000256" key="1">
    <source>
        <dbReference type="ARBA" id="ARBA00004651"/>
    </source>
</evidence>
<dbReference type="PANTHER" id="PTHR30619:SF1">
    <property type="entry name" value="RECOMBINATION PROTEIN 2"/>
    <property type="match status" value="1"/>
</dbReference>
<dbReference type="InterPro" id="IPR001279">
    <property type="entry name" value="Metallo-B-lactamas"/>
</dbReference>
<feature type="domain" description="Metallo-beta-lactamase" evidence="7">
    <location>
        <begin position="540"/>
        <end position="719"/>
    </location>
</feature>
<dbReference type="PANTHER" id="PTHR30619">
    <property type="entry name" value="DNA INTERNALIZATION/COMPETENCE PROTEIN COMEC/REC2"/>
    <property type="match status" value="1"/>
</dbReference>
<reference evidence="8 9" key="1">
    <citation type="submission" date="2020-04" db="EMBL/GenBank/DDBJ databases">
        <title>Salinimonas sp. HHU 13199.</title>
        <authorList>
            <person name="Cui X."/>
            <person name="Zhang D."/>
        </authorList>
    </citation>
    <scope>NUCLEOTIDE SEQUENCE [LARGE SCALE GENOMIC DNA]</scope>
    <source>
        <strain evidence="8 9">HHU 13199</strain>
    </source>
</reference>
<feature type="transmembrane region" description="Helical" evidence="6">
    <location>
        <begin position="345"/>
        <end position="376"/>
    </location>
</feature>
<evidence type="ECO:0000256" key="4">
    <source>
        <dbReference type="ARBA" id="ARBA00022989"/>
    </source>
</evidence>
<dbReference type="SMART" id="SM00849">
    <property type="entry name" value="Lactamase_B"/>
    <property type="match status" value="1"/>
</dbReference>
<feature type="transmembrane region" description="Helical" evidence="6">
    <location>
        <begin position="317"/>
        <end position="333"/>
    </location>
</feature>
<keyword evidence="2" id="KW-1003">Cell membrane</keyword>
<feature type="transmembrane region" description="Helical" evidence="6">
    <location>
        <begin position="28"/>
        <end position="47"/>
    </location>
</feature>
<dbReference type="RefSeq" id="WP_191022054.1">
    <property type="nucleotide sequence ID" value="NZ_JABBXD010000001.1"/>
</dbReference>
<keyword evidence="4 6" id="KW-1133">Transmembrane helix</keyword>
<name>A0ABR8LI10_9ALTE</name>
<dbReference type="Gene3D" id="3.60.15.10">
    <property type="entry name" value="Ribonuclease Z/Hydroxyacylglutathione hydrolase-like"/>
    <property type="match status" value="2"/>
</dbReference>
<accession>A0ABR8LI10</accession>
<feature type="transmembrane region" description="Helical" evidence="6">
    <location>
        <begin position="396"/>
        <end position="414"/>
    </location>
</feature>
<dbReference type="InterPro" id="IPR004477">
    <property type="entry name" value="ComEC_N"/>
</dbReference>
<gene>
    <name evidence="8" type="ORF">HHX48_02515</name>
</gene>
<dbReference type="InterPro" id="IPR004797">
    <property type="entry name" value="Competence_ComEC/Rec2"/>
</dbReference>
<keyword evidence="3 6" id="KW-0812">Transmembrane</keyword>
<feature type="transmembrane region" description="Helical" evidence="6">
    <location>
        <begin position="478"/>
        <end position="503"/>
    </location>
</feature>
<dbReference type="Pfam" id="PF13567">
    <property type="entry name" value="DUF4131"/>
    <property type="match status" value="1"/>
</dbReference>
<dbReference type="EMBL" id="JABBXD010000001">
    <property type="protein sequence ID" value="MBD3584606.1"/>
    <property type="molecule type" value="Genomic_DNA"/>
</dbReference>
<dbReference type="PROSITE" id="PS51257">
    <property type="entry name" value="PROKAR_LIPOPROTEIN"/>
    <property type="match status" value="1"/>
</dbReference>
<comment type="caution">
    <text evidence="8">The sequence shown here is derived from an EMBL/GenBank/DDBJ whole genome shotgun (WGS) entry which is preliminary data.</text>
</comment>
<dbReference type="InterPro" id="IPR025405">
    <property type="entry name" value="DUF4131"/>
</dbReference>
<organism evidence="8 9">
    <name type="scientific">Salinimonas profundi</name>
    <dbReference type="NCBI Taxonomy" id="2729140"/>
    <lineage>
        <taxon>Bacteria</taxon>
        <taxon>Pseudomonadati</taxon>
        <taxon>Pseudomonadota</taxon>
        <taxon>Gammaproteobacteria</taxon>
        <taxon>Alteromonadales</taxon>
        <taxon>Alteromonadaceae</taxon>
        <taxon>Alteromonas/Salinimonas group</taxon>
        <taxon>Salinimonas</taxon>
    </lineage>
</organism>
<evidence type="ECO:0000259" key="7">
    <source>
        <dbReference type="SMART" id="SM00849"/>
    </source>
</evidence>
<evidence type="ECO:0000313" key="9">
    <source>
        <dbReference type="Proteomes" id="UP000624419"/>
    </source>
</evidence>
<proteinExistence type="predicted"/>
<dbReference type="CDD" id="cd07731">
    <property type="entry name" value="ComA-like_MBL-fold"/>
    <property type="match status" value="1"/>
</dbReference>
<evidence type="ECO:0000256" key="3">
    <source>
        <dbReference type="ARBA" id="ARBA00022692"/>
    </source>
</evidence>
<dbReference type="NCBIfam" id="TIGR00360">
    <property type="entry name" value="ComEC_N-term"/>
    <property type="match status" value="1"/>
</dbReference>
<dbReference type="InterPro" id="IPR036866">
    <property type="entry name" value="RibonucZ/Hydroxyglut_hydro"/>
</dbReference>
<evidence type="ECO:0000256" key="2">
    <source>
        <dbReference type="ARBA" id="ARBA00022475"/>
    </source>
</evidence>
<dbReference type="Pfam" id="PF00753">
    <property type="entry name" value="Lactamase_B"/>
    <property type="match status" value="1"/>
</dbReference>
<sequence length="776" mass="86578">MQKKITLTLSGFSVACLSATVWPVLPHPLLLTVMLIAACLFHLGAGLRRHLSFVPRLARNSLPGLRTYSARSFIVGFIAGCVWMASLGYWYLCWQLPEQNNPQISVFRFKVTESRREEDDVCRLQGVPLTNRIVDNILQPNFLLYWRLAGESCPSAGQILEITARLKKPAGLLNPGAPDRAKWLLSEKIVRTGNVKELKSTLTPEASHLHDRMVGLLNTLDMPNEKWSQSLLVGNRNLMTPADWALLASSGTAHLFSISGMHLGLVALWAAVVSRILLPLLHLSPVAPAQWNLRRGVAIVNFFACMMYTALADWQLPVVRALLLIGVFLWQQCMSRHVSAHQKIWLMIFLCCLLFPFSLFSGGFYLSIVAVIFIWFLTWRYNPSLLTFYDKVRWAVKLQILLSITLSPLTLMWFGEQSVLAPLINVIAIPVVTLLLPVGLTGLLLINVLPDLSILLLYTFDTGVGHLMALIKTLTKDIPLLTLSLSTSSLLCIMLGVVIAFVPSFKGKWYLTGVLFFPALTDRLAFDASQWYLHVFDAGQGTALLVSRGNDGVLIDTGAAYAGNSVIKSQVAPALTRLGITQIHHVFISHHDNDHAGGLPFLPDIKQIVKPASIITPVDKCQNGFSQAFAGLTITSVWPEQGTNVKGNNYSCVLVVSDGEYTVLAPGDIERWAEYELLYKRRLPDADIVIAPHHGSRTSSGNLLIKATSPRWVIYTQGRDNRWGFPALSVTQRYQRLNARQMKTSESGYMRFRMLPDNVAVHVHSRSTSRRWYHRQ</sequence>
<protein>
    <submittedName>
        <fullName evidence="8">DNA internalization-related competence protein ComEC/Rec2</fullName>
    </submittedName>
</protein>
<dbReference type="Proteomes" id="UP000624419">
    <property type="component" value="Unassembled WGS sequence"/>
</dbReference>